<dbReference type="GO" id="GO:0016787">
    <property type="term" value="F:hydrolase activity"/>
    <property type="evidence" value="ECO:0007669"/>
    <property type="project" value="UniProtKB-KW"/>
</dbReference>
<accession>A0A1E3T7K8</accession>
<dbReference type="PANTHER" id="PTHR42951:SF4">
    <property type="entry name" value="ACYL-COENZYME A THIOESTERASE MBLAC2"/>
    <property type="match status" value="1"/>
</dbReference>
<feature type="domain" description="Metallo-beta-lactamase" evidence="1">
    <location>
        <begin position="35"/>
        <end position="221"/>
    </location>
</feature>
<dbReference type="InterPro" id="IPR050855">
    <property type="entry name" value="NDM-1-like"/>
</dbReference>
<reference evidence="2 3" key="1">
    <citation type="submission" date="2018-05" db="EMBL/GenBank/DDBJ databases">
        <authorList>
            <consortium name="IHU Genomes"/>
        </authorList>
    </citation>
    <scope>NUCLEOTIDE SEQUENCE [LARGE SCALE GENOMIC DNA]</scope>
    <source>
        <strain evidence="2 3">P7336</strain>
    </source>
</reference>
<dbReference type="PANTHER" id="PTHR42951">
    <property type="entry name" value="METALLO-BETA-LACTAMASE DOMAIN-CONTAINING"/>
    <property type="match status" value="1"/>
</dbReference>
<keyword evidence="2" id="KW-0378">Hydrolase</keyword>
<dbReference type="InterPro" id="IPR036866">
    <property type="entry name" value="RibonucZ/Hydroxyglut_hydro"/>
</dbReference>
<sequence length="286" mass="31366">MVTTFEITVSMGDWYAVKPLEERTFVIHEQRYWQRNNQYLLLGEQRALLFDSGSGRRDIGAVIRGLTNLPLTVLCSHAHYDHIGNHRRLARLASARIAMADLAVNRSMATSEELHPPFSVRLAPLPRTFPVDEWWKVGDSIDLGGRQVELVAMPGHTADSVGVLDRGRGFVFVGDFLYDAPGPASGVVLAGAIPSASVPDYLSSARHLGAIRDGARMMSGHYQPEVGPRRLAELVAVLEKALRSRATSAHPRLTPPFAVFRQGETTLIVGRRALRRGDERSVGAGA</sequence>
<evidence type="ECO:0000313" key="3">
    <source>
        <dbReference type="Proteomes" id="UP000252015"/>
    </source>
</evidence>
<dbReference type="SMART" id="SM00849">
    <property type="entry name" value="Lactamase_B"/>
    <property type="match status" value="1"/>
</dbReference>
<dbReference type="SUPFAM" id="SSF56281">
    <property type="entry name" value="Metallo-hydrolase/oxidoreductase"/>
    <property type="match status" value="1"/>
</dbReference>
<dbReference type="OrthoDB" id="2971563at2"/>
<dbReference type="Proteomes" id="UP000252015">
    <property type="component" value="Unassembled WGS sequence"/>
</dbReference>
<evidence type="ECO:0000313" key="2">
    <source>
        <dbReference type="EMBL" id="SRX95351.1"/>
    </source>
</evidence>
<protein>
    <submittedName>
        <fullName evidence="2">Zn-dependent hydrolases, including glyoxylases [Faecalibacterium prausnitzii L2-6]</fullName>
    </submittedName>
</protein>
<keyword evidence="3" id="KW-1185">Reference proteome</keyword>
<dbReference type="Pfam" id="PF00753">
    <property type="entry name" value="Lactamase_B"/>
    <property type="match status" value="1"/>
</dbReference>
<dbReference type="InterPro" id="IPR001279">
    <property type="entry name" value="Metallo-B-lactamas"/>
</dbReference>
<gene>
    <name evidence="2" type="ORF">MSP7336_03619</name>
</gene>
<dbReference type="RefSeq" id="WP_069397665.1">
    <property type="nucleotide sequence ID" value="NZ_JACKUN010000039.1"/>
</dbReference>
<dbReference type="Gene3D" id="3.60.15.10">
    <property type="entry name" value="Ribonuclease Z/Hydroxyacylglutathione hydrolase-like"/>
    <property type="match status" value="1"/>
</dbReference>
<name>A0A1E3T7K8_MYCSH</name>
<organism evidence="2 3">
    <name type="scientific">Mycobacterium shimoidei</name>
    <dbReference type="NCBI Taxonomy" id="29313"/>
    <lineage>
        <taxon>Bacteria</taxon>
        <taxon>Bacillati</taxon>
        <taxon>Actinomycetota</taxon>
        <taxon>Actinomycetes</taxon>
        <taxon>Mycobacteriales</taxon>
        <taxon>Mycobacteriaceae</taxon>
        <taxon>Mycobacterium</taxon>
    </lineage>
</organism>
<evidence type="ECO:0000259" key="1">
    <source>
        <dbReference type="SMART" id="SM00849"/>
    </source>
</evidence>
<dbReference type="EMBL" id="UEGW01000001">
    <property type="protein sequence ID" value="SRX95351.1"/>
    <property type="molecule type" value="Genomic_DNA"/>
</dbReference>
<dbReference type="STRING" id="29313.BHQ16_19190"/>
<dbReference type="AlphaFoldDB" id="A0A1E3T7K8"/>
<proteinExistence type="predicted"/>